<keyword evidence="11 14" id="KW-0804">Transcription</keyword>
<feature type="binding site" evidence="13">
    <location>
        <position position="108"/>
    </location>
    <ligand>
        <name>Fe cation</name>
        <dbReference type="ChEBI" id="CHEBI:24875"/>
    </ligand>
</feature>
<comment type="subcellular location">
    <subcellularLocation>
        <location evidence="1 14">Cytoplasm</location>
    </subcellularLocation>
</comment>
<dbReference type="InterPro" id="IPR002481">
    <property type="entry name" value="FUR"/>
</dbReference>
<evidence type="ECO:0000256" key="7">
    <source>
        <dbReference type="ARBA" id="ARBA00022723"/>
    </source>
</evidence>
<dbReference type="SMR" id="A0A0B3VS63"/>
<keyword evidence="7 12" id="KW-0479">Metal-binding</keyword>
<dbReference type="InterPro" id="IPR036390">
    <property type="entry name" value="WH_DNA-bd_sf"/>
</dbReference>
<feature type="binding site" evidence="13">
    <location>
        <position position="87"/>
    </location>
    <ligand>
        <name>Fe cation</name>
        <dbReference type="ChEBI" id="CHEBI:24875"/>
    </ligand>
</feature>
<dbReference type="GO" id="GO:1900705">
    <property type="term" value="P:negative regulation of siderophore biosynthetic process"/>
    <property type="evidence" value="ECO:0007669"/>
    <property type="project" value="TreeGrafter"/>
</dbReference>
<dbReference type="AlphaFoldDB" id="A0A0B3VS63"/>
<dbReference type="EMBL" id="JAAGJP010000017">
    <property type="protein sequence ID" value="NDS68169.1"/>
    <property type="molecule type" value="Genomic_DNA"/>
</dbReference>
<comment type="similarity">
    <text evidence="2 14">Belongs to the Fur family.</text>
</comment>
<dbReference type="KEGG" id="ftc:DA46_892"/>
<keyword evidence="13 14" id="KW-0408">Iron</keyword>
<evidence type="ECO:0000313" key="15">
    <source>
        <dbReference type="EMBL" id="NDR88518.1"/>
    </source>
</evidence>
<evidence type="ECO:0000313" key="16">
    <source>
        <dbReference type="EMBL" id="NDS68169.1"/>
    </source>
</evidence>
<reference evidence="15" key="2">
    <citation type="submission" date="2020-02" db="EMBL/GenBank/DDBJ databases">
        <title>Using affinity propagation clustering for identifying bacterial clades and subclades with whole-genome sequences of Francisella tularensis.</title>
        <authorList>
            <person name="Homeier-Bachmann T."/>
            <person name="Abdel-Glil M.Y."/>
            <person name="Hackbart A."/>
            <person name="Hotzel H."/>
            <person name="Tomaso H."/>
        </authorList>
    </citation>
    <scope>NUCLEOTIDE SEQUENCE</scope>
    <source>
        <strain evidence="16">15T0085</strain>
        <strain evidence="15">17T1429</strain>
    </source>
</reference>
<evidence type="ECO:0000256" key="12">
    <source>
        <dbReference type="PIRSR" id="PIRSR602481-1"/>
    </source>
</evidence>
<feature type="binding site" evidence="12">
    <location>
        <position position="96"/>
    </location>
    <ligand>
        <name>Zn(2+)</name>
        <dbReference type="ChEBI" id="CHEBI:29105"/>
    </ligand>
</feature>
<comment type="cofactor">
    <cofactor evidence="13">
        <name>Mn(2+)</name>
        <dbReference type="ChEBI" id="CHEBI:29035"/>
    </cofactor>
    <cofactor evidence="13">
        <name>Fe(2+)</name>
        <dbReference type="ChEBI" id="CHEBI:29033"/>
    </cofactor>
    <text evidence="13">Binds 1 Mn(2+) or Fe(2+) ion per subunit.</text>
</comment>
<feature type="binding site" evidence="12">
    <location>
        <position position="133"/>
    </location>
    <ligand>
        <name>Zn(2+)</name>
        <dbReference type="ChEBI" id="CHEBI:29105"/>
    </ligand>
</feature>
<dbReference type="GO" id="GO:0005829">
    <property type="term" value="C:cytosol"/>
    <property type="evidence" value="ECO:0007669"/>
    <property type="project" value="TreeGrafter"/>
</dbReference>
<proteinExistence type="inferred from homology"/>
<protein>
    <recommendedName>
        <fullName evidence="4 14">Ferric uptake regulation protein</fullName>
    </recommendedName>
</protein>
<evidence type="ECO:0000256" key="13">
    <source>
        <dbReference type="PIRSR" id="PIRSR602481-2"/>
    </source>
</evidence>
<dbReference type="GO" id="GO:0045892">
    <property type="term" value="P:negative regulation of DNA-templated transcription"/>
    <property type="evidence" value="ECO:0007669"/>
    <property type="project" value="TreeGrafter"/>
</dbReference>
<keyword evidence="9 14" id="KW-0805">Transcription regulation</keyword>
<dbReference type="FunFam" id="1.10.10.10:FF:000007">
    <property type="entry name" value="Ferric uptake regulation protein"/>
    <property type="match status" value="1"/>
</dbReference>
<evidence type="ECO:0000256" key="6">
    <source>
        <dbReference type="ARBA" id="ARBA00022491"/>
    </source>
</evidence>
<dbReference type="EMBL" id="JAAGKH010000010">
    <property type="protein sequence ID" value="NDR88518.1"/>
    <property type="molecule type" value="Genomic_DNA"/>
</dbReference>
<keyword evidence="8 12" id="KW-0862">Zinc</keyword>
<dbReference type="InterPro" id="IPR043135">
    <property type="entry name" value="Fur_C"/>
</dbReference>
<feature type="binding site" evidence="13">
    <location>
        <position position="89"/>
    </location>
    <ligand>
        <name>Fe cation</name>
        <dbReference type="ChEBI" id="CHEBI:24875"/>
    </ligand>
</feature>
<dbReference type="PANTHER" id="PTHR33202:SF2">
    <property type="entry name" value="FERRIC UPTAKE REGULATION PROTEIN"/>
    <property type="match status" value="1"/>
</dbReference>
<dbReference type="GO" id="GO:0000976">
    <property type="term" value="F:transcription cis-regulatory region binding"/>
    <property type="evidence" value="ECO:0007669"/>
    <property type="project" value="TreeGrafter"/>
</dbReference>
<keyword evidence="6 14" id="KW-0678">Repressor</keyword>
<dbReference type="KEGG" id="ftv:CH67_102"/>
<sequence length="140" mass="16147">MNSKNLDLKEFGFKVTQPRVEILKLFEKNKDKHLSPDDVFSKLKAQGSTTGIATVYRVLNQFESAGIINRLKLDNEQVMYELNQGEHHDHIICVKCNMIQEFYSPGIEALQKQIVESFGAEMIDYSLNIYVKCKSCREKI</sequence>
<dbReference type="KEGG" id="ftz:CH68_1986"/>
<dbReference type="GO" id="GO:0008270">
    <property type="term" value="F:zinc ion binding"/>
    <property type="evidence" value="ECO:0007669"/>
    <property type="project" value="TreeGrafter"/>
</dbReference>
<evidence type="ECO:0000256" key="3">
    <source>
        <dbReference type="ARBA" id="ARBA00011738"/>
    </source>
</evidence>
<comment type="caution">
    <text evidence="15">The sequence shown here is derived from an EMBL/GenBank/DDBJ whole genome shotgun (WGS) entry which is preliminary data.</text>
</comment>
<evidence type="ECO:0000256" key="14">
    <source>
        <dbReference type="RuleBase" id="RU364037"/>
    </source>
</evidence>
<dbReference type="PANTHER" id="PTHR33202">
    <property type="entry name" value="ZINC UPTAKE REGULATION PROTEIN"/>
    <property type="match status" value="1"/>
</dbReference>
<reference evidence="15" key="1">
    <citation type="submission" date="2019-08" db="EMBL/GenBank/DDBJ databases">
        <authorList>
            <person name="Busch A."/>
        </authorList>
    </citation>
    <scope>NUCLEOTIDE SEQUENCE</scope>
    <source>
        <strain evidence="16">15T0085</strain>
        <strain evidence="15">17T1429</strain>
    </source>
</reference>
<evidence type="ECO:0000256" key="5">
    <source>
        <dbReference type="ARBA" id="ARBA00022490"/>
    </source>
</evidence>
<dbReference type="eggNOG" id="COG0735">
    <property type="taxonomic scope" value="Bacteria"/>
</dbReference>
<dbReference type="Gene3D" id="3.30.1490.190">
    <property type="match status" value="1"/>
</dbReference>
<accession>A0A0B3VS63</accession>
<evidence type="ECO:0000256" key="10">
    <source>
        <dbReference type="ARBA" id="ARBA00023125"/>
    </source>
</evidence>
<dbReference type="InterPro" id="IPR036388">
    <property type="entry name" value="WH-like_DNA-bd_sf"/>
</dbReference>
<comment type="cofactor">
    <cofactor evidence="12">
        <name>Zn(2+)</name>
        <dbReference type="ChEBI" id="CHEBI:29105"/>
    </cofactor>
    <text evidence="12">Binds 1 zinc ion per subunit.</text>
</comment>
<dbReference type="Pfam" id="PF01475">
    <property type="entry name" value="FUR"/>
    <property type="match status" value="1"/>
</dbReference>
<dbReference type="RefSeq" id="WP_003017396.1">
    <property type="nucleotide sequence ID" value="NZ_AP023459.1"/>
</dbReference>
<dbReference type="HOGENOM" id="CLU_096072_3_3_6"/>
<feature type="binding site" evidence="12">
    <location>
        <position position="136"/>
    </location>
    <ligand>
        <name>Zn(2+)</name>
        <dbReference type="ChEBI" id="CHEBI:29105"/>
    </ligand>
</feature>
<dbReference type="Gene3D" id="1.10.10.10">
    <property type="entry name" value="Winged helix-like DNA-binding domain superfamily/Winged helix DNA-binding domain"/>
    <property type="match status" value="1"/>
</dbReference>
<evidence type="ECO:0000256" key="8">
    <source>
        <dbReference type="ARBA" id="ARBA00022833"/>
    </source>
</evidence>
<feature type="binding site" evidence="12">
    <location>
        <position position="93"/>
    </location>
    <ligand>
        <name>Zn(2+)</name>
        <dbReference type="ChEBI" id="CHEBI:29105"/>
    </ligand>
</feature>
<evidence type="ECO:0000256" key="11">
    <source>
        <dbReference type="ARBA" id="ARBA00023163"/>
    </source>
</evidence>
<dbReference type="OMA" id="HDHVILT"/>
<dbReference type="SUPFAM" id="SSF46785">
    <property type="entry name" value="Winged helix' DNA-binding domain"/>
    <property type="match status" value="1"/>
</dbReference>
<evidence type="ECO:0000256" key="4">
    <source>
        <dbReference type="ARBA" id="ARBA00020910"/>
    </source>
</evidence>
<organism evidence="15">
    <name type="scientific">Francisella tularensis subsp. holarctica</name>
    <dbReference type="NCBI Taxonomy" id="119857"/>
    <lineage>
        <taxon>Bacteria</taxon>
        <taxon>Pseudomonadati</taxon>
        <taxon>Pseudomonadota</taxon>
        <taxon>Gammaproteobacteria</taxon>
        <taxon>Thiotrichales</taxon>
        <taxon>Francisellaceae</taxon>
        <taxon>Francisella</taxon>
    </lineage>
</organism>
<dbReference type="GO" id="GO:0003700">
    <property type="term" value="F:DNA-binding transcription factor activity"/>
    <property type="evidence" value="ECO:0007669"/>
    <property type="project" value="UniProtKB-UniRule"/>
</dbReference>
<evidence type="ECO:0000256" key="1">
    <source>
        <dbReference type="ARBA" id="ARBA00004496"/>
    </source>
</evidence>
<evidence type="ECO:0000256" key="2">
    <source>
        <dbReference type="ARBA" id="ARBA00007957"/>
    </source>
</evidence>
<evidence type="ECO:0000256" key="9">
    <source>
        <dbReference type="ARBA" id="ARBA00023015"/>
    </source>
</evidence>
<dbReference type="CDD" id="cd07153">
    <property type="entry name" value="Fur_like"/>
    <property type="match status" value="1"/>
</dbReference>
<name>A0A0B3VS63_FRATU</name>
<keyword evidence="10 14" id="KW-0238">DNA-binding</keyword>
<keyword evidence="5 14" id="KW-0963">Cytoplasm</keyword>
<comment type="subunit">
    <text evidence="3 14">Homodimer.</text>
</comment>
<gene>
    <name evidence="14" type="primary">fur</name>
    <name evidence="16" type="ORF">FWI86_03575</name>
    <name evidence="15" type="ORF">FWJ04_02135</name>
</gene>